<dbReference type="GeneID" id="5658937"/>
<organismHost>
    <name type="scientific">Chlorella</name>
    <dbReference type="NCBI Taxonomy" id="3071"/>
</organismHost>
<dbReference type="Proteomes" id="UP000202419">
    <property type="component" value="Segment"/>
</dbReference>
<organism evidence="1 2">
    <name type="scientific">Paramecium bursaria Chlorella virus NY2A</name>
    <name type="common">PBCV-NY2A</name>
    <dbReference type="NCBI Taxonomy" id="46021"/>
    <lineage>
        <taxon>Viruses</taxon>
        <taxon>Varidnaviria</taxon>
        <taxon>Bamfordvirae</taxon>
        <taxon>Nucleocytoviricota</taxon>
        <taxon>Megaviricetes</taxon>
        <taxon>Algavirales</taxon>
        <taxon>Phycodnaviridae</taxon>
        <taxon>Chlorovirus</taxon>
        <taxon>Chlorovirus americanus</taxon>
    </lineage>
</organism>
<name>A7IWZ2_PBCVN</name>
<gene>
    <name evidence="1" type="primary">b467L</name>
    <name evidence="1" type="ORF">NY2A_b467L</name>
</gene>
<evidence type="ECO:0000313" key="1">
    <source>
        <dbReference type="EMBL" id="ABT14866.1"/>
    </source>
</evidence>
<dbReference type="EMBL" id="DQ491002">
    <property type="protein sequence ID" value="ABT14866.1"/>
    <property type="molecule type" value="Genomic_DNA"/>
</dbReference>
<dbReference type="RefSeq" id="YP_001497663.1">
    <property type="nucleotide sequence ID" value="NC_009898.1"/>
</dbReference>
<proteinExistence type="predicted"/>
<accession>A7IWZ2</accession>
<reference evidence="1 2" key="1">
    <citation type="journal article" date="2007" name="Virology">
        <title>Sequence and annotation of the 369-kb NY-2A and the 345-kb AR158 viruses that infect Chlorella NC64A.</title>
        <authorList>
            <person name="Fitzgerald L.A."/>
            <person name="Graves M.V."/>
            <person name="Li X."/>
            <person name="Feldblyum T."/>
            <person name="Nierman W.C."/>
            <person name="Van Etten J.L."/>
        </authorList>
    </citation>
    <scope>NUCLEOTIDE SEQUENCE [LARGE SCALE GENOMIC DNA]</scope>
    <source>
        <strain evidence="1 2">NY-2A</strain>
    </source>
</reference>
<evidence type="ECO:0000313" key="2">
    <source>
        <dbReference type="Proteomes" id="UP000202419"/>
    </source>
</evidence>
<sequence>MRIFLDDIGIGVIVSDKQYNTLGVFEIIFDVRAEFHLRQRFFIYERIVDHDVHQFHQFLSKCKCRRCDDGRNILFECQTTHHDLCDSIFGCKTSKIVSFFYGTRSARIRSNL</sequence>
<keyword evidence="2" id="KW-1185">Reference proteome</keyword>
<dbReference type="KEGG" id="vg:5658937"/>
<protein>
    <submittedName>
        <fullName evidence="1">Uncharacterized protein b467L</fullName>
    </submittedName>
</protein>